<keyword evidence="9" id="KW-0249">Electron transport</keyword>
<dbReference type="InterPro" id="IPR015939">
    <property type="entry name" value="Fum_Rdtase/Succ_DH_flav-like_C"/>
</dbReference>
<evidence type="ECO:0000256" key="1">
    <source>
        <dbReference type="ARBA" id="ARBA00001974"/>
    </source>
</evidence>
<dbReference type="NCBIfam" id="TIGR01811">
    <property type="entry name" value="sdhA_Bsu"/>
    <property type="match status" value="1"/>
</dbReference>
<evidence type="ECO:0000256" key="13">
    <source>
        <dbReference type="PIRSR" id="PIRSR630664-50"/>
    </source>
</evidence>
<dbReference type="Pfam" id="PF00890">
    <property type="entry name" value="FAD_binding_2"/>
    <property type="match status" value="1"/>
</dbReference>
<dbReference type="InterPro" id="IPR011280">
    <property type="entry name" value="Succ_DH/Fum_Rdt_flav_su"/>
</dbReference>
<evidence type="ECO:0000256" key="10">
    <source>
        <dbReference type="ARBA" id="ARBA00023002"/>
    </source>
</evidence>
<name>A0A840VHK3_9BACT</name>
<dbReference type="InterPro" id="IPR027477">
    <property type="entry name" value="Succ_DH/fumarate_Rdtase_cat_sf"/>
</dbReference>
<accession>A0A840VHK3</accession>
<comment type="similarity">
    <text evidence="3">Belongs to the FAD-dependent oxidoreductase 2 family. FRD/SDH subfamily.</text>
</comment>
<dbReference type="GO" id="GO:0005886">
    <property type="term" value="C:plasma membrane"/>
    <property type="evidence" value="ECO:0007669"/>
    <property type="project" value="UniProtKB-SubCell"/>
</dbReference>
<feature type="region of interest" description="Disordered" evidence="14">
    <location>
        <begin position="595"/>
        <end position="614"/>
    </location>
</feature>
<proteinExistence type="inferred from homology"/>
<dbReference type="PANTHER" id="PTHR11632">
    <property type="entry name" value="SUCCINATE DEHYDROGENASE 2 FLAVOPROTEIN SUBUNIT"/>
    <property type="match status" value="1"/>
</dbReference>
<keyword evidence="5" id="KW-0813">Transport</keyword>
<comment type="caution">
    <text evidence="17">The sequence shown here is derived from an EMBL/GenBank/DDBJ whole genome shotgun (WGS) entry which is preliminary data.</text>
</comment>
<dbReference type="AlphaFoldDB" id="A0A840VHK3"/>
<dbReference type="InterPro" id="IPR037099">
    <property type="entry name" value="Fum_R/Succ_DH_flav-like_C_sf"/>
</dbReference>
<organism evidence="17 18">
    <name type="scientific">Haloferula luteola</name>
    <dbReference type="NCBI Taxonomy" id="595692"/>
    <lineage>
        <taxon>Bacteria</taxon>
        <taxon>Pseudomonadati</taxon>
        <taxon>Verrucomicrobiota</taxon>
        <taxon>Verrucomicrobiia</taxon>
        <taxon>Verrucomicrobiales</taxon>
        <taxon>Verrucomicrobiaceae</taxon>
        <taxon>Haloferula</taxon>
    </lineage>
</organism>
<reference evidence="17 18" key="1">
    <citation type="submission" date="2020-08" db="EMBL/GenBank/DDBJ databases">
        <title>Genomic Encyclopedia of Type Strains, Phase IV (KMG-IV): sequencing the most valuable type-strain genomes for metagenomic binning, comparative biology and taxonomic classification.</title>
        <authorList>
            <person name="Goeker M."/>
        </authorList>
    </citation>
    <scope>NUCLEOTIDE SEQUENCE [LARGE SCALE GENOMIC DNA]</scope>
    <source>
        <strain evidence="17 18">YC6886</strain>
    </source>
</reference>
<feature type="domain" description="Fumarate reductase/succinate dehydrogenase flavoprotein-like C-terminal" evidence="16">
    <location>
        <begin position="511"/>
        <end position="657"/>
    </location>
</feature>
<comment type="catalytic activity">
    <reaction evidence="12">
        <text>a quinone + succinate = fumarate + a quinol</text>
        <dbReference type="Rhea" id="RHEA:40523"/>
        <dbReference type="ChEBI" id="CHEBI:24646"/>
        <dbReference type="ChEBI" id="CHEBI:29806"/>
        <dbReference type="ChEBI" id="CHEBI:30031"/>
        <dbReference type="ChEBI" id="CHEBI:132124"/>
        <dbReference type="EC" id="1.3.5.1"/>
    </reaction>
</comment>
<dbReference type="FunFam" id="3.50.50.60:FF:000009">
    <property type="entry name" value="Succinate dehydrogenase flavoprotein subunit"/>
    <property type="match status" value="1"/>
</dbReference>
<evidence type="ECO:0000313" key="17">
    <source>
        <dbReference type="EMBL" id="MBB5352231.1"/>
    </source>
</evidence>
<comment type="cofactor">
    <cofactor evidence="1">
        <name>FAD</name>
        <dbReference type="ChEBI" id="CHEBI:57692"/>
    </cofactor>
</comment>
<evidence type="ECO:0000259" key="15">
    <source>
        <dbReference type="Pfam" id="PF00890"/>
    </source>
</evidence>
<sequence>MSSILDSKVPSGPIDQKWSKHKQDSKLINPANKRKYTIIVVGSGLAGGAAAATLSELGYKVKCFCYQDSARRAHSIAAQGGINAAKNYQNDGDSIYRLFYDTIKGGDFRSREANVYRLAEVSNNIIDQCVAQGVPFAREYGGLLDNRSFGGAQVKRTFYAAGQTGQQLLIGCYQALNKEIANGGVEMFPRTEMLDLVTVDGHAKGIVVRDMVTGEISSHAGDTVLLATGGYGNVFFLSTNAMGCNVTAAWRAAKKGAFFANPCYTQIHPTCIPVSGDYQSKLTLMSESLRNDGRIWVPKSQETAEKIRTGQLDPNQVPDEQRDYYLERKYPSFGNLSPRDISSRSAKEVCDEGRGVAPTGLGVFLDFRDSIKRLGEDKIRASYGNLFTMYEKIAGTNPYKLPMQIYPAVHYTMGGLWVDYNLMSNLPGLHVLGEANFSDHGANRLGASALMQGLADGYFVIPSTVAVYLATQKPGSVTTEHPEFKKALEEVSSRTKTLLTIQGKRSVDSFHRELGLTMWDKCGMARNRAGLTEAIEKIPQIREEFWQNVRVTGQGNALNMELEKAGRVADFLEFAEMMCLDAREREESCGGHFREEHQYTDADPEVQSGYLSPGEAKRHDDQFCHVSAWEFKGVDQAPVLHKEELQWETVHPSVRSYK</sequence>
<dbReference type="EC" id="1.3.5.1" evidence="4"/>
<dbReference type="GO" id="GO:0009055">
    <property type="term" value="F:electron transfer activity"/>
    <property type="evidence" value="ECO:0007669"/>
    <property type="project" value="TreeGrafter"/>
</dbReference>
<dbReference type="GO" id="GO:0008177">
    <property type="term" value="F:succinate dehydrogenase (quinone) activity"/>
    <property type="evidence" value="ECO:0007669"/>
    <property type="project" value="UniProtKB-EC"/>
</dbReference>
<dbReference type="InterPro" id="IPR003953">
    <property type="entry name" value="FAD-dep_OxRdtase_2_FAD-bd"/>
</dbReference>
<dbReference type="Pfam" id="PF02910">
    <property type="entry name" value="Succ_DH_flav_C"/>
    <property type="match status" value="1"/>
</dbReference>
<evidence type="ECO:0000256" key="9">
    <source>
        <dbReference type="ARBA" id="ARBA00022982"/>
    </source>
</evidence>
<evidence type="ECO:0000256" key="2">
    <source>
        <dbReference type="ARBA" id="ARBA00004413"/>
    </source>
</evidence>
<dbReference type="FunFam" id="3.90.700.10:FF:000006">
    <property type="entry name" value="Succinate dehydrogenase flavoprotein subunit"/>
    <property type="match status" value="1"/>
</dbReference>
<keyword evidence="6" id="KW-1003">Cell membrane</keyword>
<gene>
    <name evidence="17" type="ORF">HNR46_002474</name>
</gene>
<protein>
    <recommendedName>
        <fullName evidence="4">succinate dehydrogenase</fullName>
        <ecNumber evidence="4">1.3.5.1</ecNumber>
    </recommendedName>
</protein>
<feature type="domain" description="FAD-dependent oxidoreductase 2 FAD-binding" evidence="15">
    <location>
        <begin position="38"/>
        <end position="450"/>
    </location>
</feature>
<dbReference type="NCBIfam" id="NF005749">
    <property type="entry name" value="PRK07573.1"/>
    <property type="match status" value="1"/>
</dbReference>
<evidence type="ECO:0000256" key="8">
    <source>
        <dbReference type="ARBA" id="ARBA00022827"/>
    </source>
</evidence>
<evidence type="ECO:0000259" key="16">
    <source>
        <dbReference type="Pfam" id="PF02910"/>
    </source>
</evidence>
<dbReference type="RefSeq" id="WP_184019091.1">
    <property type="nucleotide sequence ID" value="NZ_JACHFD010000011.1"/>
</dbReference>
<keyword evidence="8" id="KW-0274">FAD</keyword>
<dbReference type="SUPFAM" id="SSF56425">
    <property type="entry name" value="Succinate dehydrogenase/fumarate reductase flavoprotein, catalytic domain"/>
    <property type="match status" value="1"/>
</dbReference>
<keyword evidence="7" id="KW-0285">Flavoprotein</keyword>
<feature type="region of interest" description="Disordered" evidence="14">
    <location>
        <begin position="1"/>
        <end position="25"/>
    </location>
</feature>
<dbReference type="GO" id="GO:0009061">
    <property type="term" value="P:anaerobic respiration"/>
    <property type="evidence" value="ECO:0007669"/>
    <property type="project" value="TreeGrafter"/>
</dbReference>
<feature type="active site" description="Proton acceptor" evidence="13">
    <location>
        <position position="339"/>
    </location>
</feature>
<evidence type="ECO:0000256" key="11">
    <source>
        <dbReference type="ARBA" id="ARBA00023136"/>
    </source>
</evidence>
<evidence type="ECO:0000256" key="6">
    <source>
        <dbReference type="ARBA" id="ARBA00022475"/>
    </source>
</evidence>
<dbReference type="Gene3D" id="1.20.58.100">
    <property type="entry name" value="Fumarate reductase/succinate dehydrogenase flavoprotein-like, C-terminal domain"/>
    <property type="match status" value="1"/>
</dbReference>
<dbReference type="PANTHER" id="PTHR11632:SF53">
    <property type="entry name" value="SUCCINATE DEHYDROGENASE FLAVOPROTEIN SUBUNIT"/>
    <property type="match status" value="1"/>
</dbReference>
<dbReference type="GO" id="GO:0050660">
    <property type="term" value="F:flavin adenine dinucleotide binding"/>
    <property type="evidence" value="ECO:0007669"/>
    <property type="project" value="TreeGrafter"/>
</dbReference>
<keyword evidence="10 17" id="KW-0560">Oxidoreductase</keyword>
<keyword evidence="11" id="KW-0472">Membrane</keyword>
<evidence type="ECO:0000313" key="18">
    <source>
        <dbReference type="Proteomes" id="UP000557717"/>
    </source>
</evidence>
<dbReference type="EMBL" id="JACHFD010000011">
    <property type="protein sequence ID" value="MBB5352231.1"/>
    <property type="molecule type" value="Genomic_DNA"/>
</dbReference>
<comment type="subcellular location">
    <subcellularLocation>
        <location evidence="2">Cell membrane</location>
        <topology evidence="2">Peripheral membrane protein</topology>
        <orientation evidence="2">Cytoplasmic side</orientation>
    </subcellularLocation>
</comment>
<dbReference type="Gene3D" id="3.50.50.60">
    <property type="entry name" value="FAD/NAD(P)-binding domain"/>
    <property type="match status" value="1"/>
</dbReference>
<dbReference type="InterPro" id="IPR030664">
    <property type="entry name" value="SdhA/FrdA/AprA"/>
</dbReference>
<evidence type="ECO:0000256" key="14">
    <source>
        <dbReference type="SAM" id="MobiDB-lite"/>
    </source>
</evidence>
<evidence type="ECO:0000256" key="7">
    <source>
        <dbReference type="ARBA" id="ARBA00022630"/>
    </source>
</evidence>
<evidence type="ECO:0000256" key="4">
    <source>
        <dbReference type="ARBA" id="ARBA00012792"/>
    </source>
</evidence>
<dbReference type="Proteomes" id="UP000557717">
    <property type="component" value="Unassembled WGS sequence"/>
</dbReference>
<dbReference type="Gene3D" id="3.90.700.10">
    <property type="entry name" value="Succinate dehydrogenase/fumarate reductase flavoprotein, catalytic domain"/>
    <property type="match status" value="1"/>
</dbReference>
<dbReference type="InterPro" id="IPR036188">
    <property type="entry name" value="FAD/NAD-bd_sf"/>
</dbReference>
<evidence type="ECO:0000256" key="3">
    <source>
        <dbReference type="ARBA" id="ARBA00008040"/>
    </source>
</evidence>
<evidence type="ECO:0000256" key="12">
    <source>
        <dbReference type="ARBA" id="ARBA00049220"/>
    </source>
</evidence>
<dbReference type="SUPFAM" id="SSF51905">
    <property type="entry name" value="FAD/NAD(P)-binding domain"/>
    <property type="match status" value="1"/>
</dbReference>
<keyword evidence="18" id="KW-1185">Reference proteome</keyword>
<dbReference type="SUPFAM" id="SSF46977">
    <property type="entry name" value="Succinate dehydrogenase/fumarate reductase flavoprotein C-terminal domain"/>
    <property type="match status" value="1"/>
</dbReference>
<dbReference type="FunFam" id="1.20.58.100:FF:000003">
    <property type="entry name" value="Succinate dehydrogenase flavoprotein subunit"/>
    <property type="match status" value="1"/>
</dbReference>
<evidence type="ECO:0000256" key="5">
    <source>
        <dbReference type="ARBA" id="ARBA00022448"/>
    </source>
</evidence>